<evidence type="ECO:0000313" key="2">
    <source>
        <dbReference type="Proteomes" id="UP000249661"/>
    </source>
</evidence>
<accession>A0ACD1HA61</accession>
<organism evidence="1 2">
    <name type="scientific">Aspergillus aculeatinus CBS 121060</name>
    <dbReference type="NCBI Taxonomy" id="1448322"/>
    <lineage>
        <taxon>Eukaryota</taxon>
        <taxon>Fungi</taxon>
        <taxon>Dikarya</taxon>
        <taxon>Ascomycota</taxon>
        <taxon>Pezizomycotina</taxon>
        <taxon>Eurotiomycetes</taxon>
        <taxon>Eurotiomycetidae</taxon>
        <taxon>Eurotiales</taxon>
        <taxon>Aspergillaceae</taxon>
        <taxon>Aspergillus</taxon>
        <taxon>Aspergillus subgen. Circumdati</taxon>
    </lineage>
</organism>
<gene>
    <name evidence="1" type="ORF">BO66DRAFT_81699</name>
</gene>
<dbReference type="EMBL" id="KZ824954">
    <property type="protein sequence ID" value="RAH70463.1"/>
    <property type="molecule type" value="Genomic_DNA"/>
</dbReference>
<reference evidence="1" key="1">
    <citation type="submission" date="2018-02" db="EMBL/GenBank/DDBJ databases">
        <title>The genomes of Aspergillus section Nigri reveals drivers in fungal speciation.</title>
        <authorList>
            <consortium name="DOE Joint Genome Institute"/>
            <person name="Vesth T.C."/>
            <person name="Nybo J."/>
            <person name="Theobald S."/>
            <person name="Brandl J."/>
            <person name="Frisvad J.C."/>
            <person name="Nielsen K.F."/>
            <person name="Lyhne E.K."/>
            <person name="Kogle M.E."/>
            <person name="Kuo A."/>
            <person name="Riley R."/>
            <person name="Clum A."/>
            <person name="Nolan M."/>
            <person name="Lipzen A."/>
            <person name="Salamov A."/>
            <person name="Henrissat B."/>
            <person name="Wiebenga A."/>
            <person name="De vries R.P."/>
            <person name="Grigoriev I.V."/>
            <person name="Mortensen U.H."/>
            <person name="Andersen M.R."/>
            <person name="Baker S.E."/>
        </authorList>
    </citation>
    <scope>NUCLEOTIDE SEQUENCE</scope>
    <source>
        <strain evidence="1">CBS 121060</strain>
    </source>
</reference>
<sequence>MVWLSNLQYFRCPSSVPLHLTFIQSQSQAQTKTQSQPQSQPQPQPQSQSVTINQQKPTLSFPFNVGSYLCLQQVACWCCVVLYQRKDY</sequence>
<proteinExistence type="predicted"/>
<name>A0ACD1HA61_9EURO</name>
<keyword evidence="2" id="KW-1185">Reference proteome</keyword>
<evidence type="ECO:0000313" key="1">
    <source>
        <dbReference type="EMBL" id="RAH70463.1"/>
    </source>
</evidence>
<protein>
    <submittedName>
        <fullName evidence="1">Uncharacterized protein</fullName>
    </submittedName>
</protein>
<dbReference type="Proteomes" id="UP000249661">
    <property type="component" value="Unassembled WGS sequence"/>
</dbReference>